<dbReference type="InParanoid" id="D7FVV5"/>
<dbReference type="InterPro" id="IPR007808">
    <property type="entry name" value="Elf1"/>
</dbReference>
<organism evidence="11 12">
    <name type="scientific">Ectocarpus siliculosus</name>
    <name type="common">Brown alga</name>
    <name type="synonym">Conferva siliculosa</name>
    <dbReference type="NCBI Taxonomy" id="2880"/>
    <lineage>
        <taxon>Eukaryota</taxon>
        <taxon>Sar</taxon>
        <taxon>Stramenopiles</taxon>
        <taxon>Ochrophyta</taxon>
        <taxon>PX clade</taxon>
        <taxon>Phaeophyceae</taxon>
        <taxon>Ectocarpales</taxon>
        <taxon>Ectocarpaceae</taxon>
        <taxon>Ectocarpus</taxon>
    </lineage>
</organism>
<dbReference type="OMA" id="CLDANKK"/>
<accession>D7FVV5</accession>
<dbReference type="OrthoDB" id="445983at2759"/>
<evidence type="ECO:0000256" key="9">
    <source>
        <dbReference type="ARBA" id="ARBA00023242"/>
    </source>
</evidence>
<dbReference type="Pfam" id="PF05129">
    <property type="entry name" value="Zn_ribbon_Elf1"/>
    <property type="match status" value="1"/>
</dbReference>
<comment type="similarity">
    <text evidence="3 10">Belongs to the ELOF1 family.</text>
</comment>
<dbReference type="GO" id="GO:0008270">
    <property type="term" value="F:zinc ion binding"/>
    <property type="evidence" value="ECO:0007669"/>
    <property type="project" value="UniProtKB-KW"/>
</dbReference>
<name>D7FVV5_ECTSI</name>
<dbReference type="eggNOG" id="KOG3214">
    <property type="taxonomic scope" value="Eukaryota"/>
</dbReference>
<evidence type="ECO:0000256" key="5">
    <source>
        <dbReference type="ARBA" id="ARBA00022771"/>
    </source>
</evidence>
<reference evidence="11 12" key="1">
    <citation type="journal article" date="2010" name="Nature">
        <title>The Ectocarpus genome and the independent evolution of multicellularity in brown algae.</title>
        <authorList>
            <person name="Cock J.M."/>
            <person name="Sterck L."/>
            <person name="Rouze P."/>
            <person name="Scornet D."/>
            <person name="Allen A.E."/>
            <person name="Amoutzias G."/>
            <person name="Anthouard V."/>
            <person name="Artiguenave F."/>
            <person name="Aury J.M."/>
            <person name="Badger J.H."/>
            <person name="Beszteri B."/>
            <person name="Billiau K."/>
            <person name="Bonnet E."/>
            <person name="Bothwell J.H."/>
            <person name="Bowler C."/>
            <person name="Boyen C."/>
            <person name="Brownlee C."/>
            <person name="Carrano C.J."/>
            <person name="Charrier B."/>
            <person name="Cho G.Y."/>
            <person name="Coelho S.M."/>
            <person name="Collen J."/>
            <person name="Corre E."/>
            <person name="Da Silva C."/>
            <person name="Delage L."/>
            <person name="Delaroque N."/>
            <person name="Dittami S.M."/>
            <person name="Doulbeau S."/>
            <person name="Elias M."/>
            <person name="Farnham G."/>
            <person name="Gachon C.M."/>
            <person name="Gschloessl B."/>
            <person name="Heesch S."/>
            <person name="Jabbari K."/>
            <person name="Jubin C."/>
            <person name="Kawai H."/>
            <person name="Kimura K."/>
            <person name="Kloareg B."/>
            <person name="Kupper F.C."/>
            <person name="Lang D."/>
            <person name="Le Bail A."/>
            <person name="Leblanc C."/>
            <person name="Lerouge P."/>
            <person name="Lohr M."/>
            <person name="Lopez P.J."/>
            <person name="Martens C."/>
            <person name="Maumus F."/>
            <person name="Michel G."/>
            <person name="Miranda-Saavedra D."/>
            <person name="Morales J."/>
            <person name="Moreau H."/>
            <person name="Motomura T."/>
            <person name="Nagasato C."/>
            <person name="Napoli C.A."/>
            <person name="Nelson D.R."/>
            <person name="Nyvall-Collen P."/>
            <person name="Peters A.F."/>
            <person name="Pommier C."/>
            <person name="Potin P."/>
            <person name="Poulain J."/>
            <person name="Quesneville H."/>
            <person name="Read B."/>
            <person name="Rensing S.A."/>
            <person name="Ritter A."/>
            <person name="Rousvoal S."/>
            <person name="Samanta M."/>
            <person name="Samson G."/>
            <person name="Schroeder D.C."/>
            <person name="Segurens B."/>
            <person name="Strittmatter M."/>
            <person name="Tonon T."/>
            <person name="Tregear J.W."/>
            <person name="Valentin K."/>
            <person name="von Dassow P."/>
            <person name="Yamagishi T."/>
            <person name="Van de Peer Y."/>
            <person name="Wincker P."/>
        </authorList>
    </citation>
    <scope>NUCLEOTIDE SEQUENCE [LARGE SCALE GENOMIC DNA]</scope>
    <source>
        <strain evidence="12">Ec32 / CCAP1310/4</strain>
    </source>
</reference>
<dbReference type="Gene3D" id="2.20.25.190">
    <property type="match status" value="1"/>
</dbReference>
<comment type="subcellular location">
    <subcellularLocation>
        <location evidence="2 10">Nucleus</location>
    </subcellularLocation>
</comment>
<keyword evidence="6 10" id="KW-0862">Zinc</keyword>
<keyword evidence="12" id="KW-1185">Reference proteome</keyword>
<dbReference type="EMBL" id="FN649727">
    <property type="protein sequence ID" value="CBJ25475.1"/>
    <property type="molecule type" value="Genomic_DNA"/>
</dbReference>
<dbReference type="FunCoup" id="D7FVV5">
    <property type="interactions" value="267"/>
</dbReference>
<dbReference type="GO" id="GO:0000993">
    <property type="term" value="F:RNA polymerase II complex binding"/>
    <property type="evidence" value="ECO:0007669"/>
    <property type="project" value="TreeGrafter"/>
</dbReference>
<keyword evidence="8 10" id="KW-0804">Transcription</keyword>
<dbReference type="PANTHER" id="PTHR20934:SF0">
    <property type="entry name" value="TRANSCRIPTION ELONGATION FACTOR 1 HOMOLOG"/>
    <property type="match status" value="1"/>
</dbReference>
<keyword evidence="9 10" id="KW-0539">Nucleus</keyword>
<keyword evidence="5 10" id="KW-0863">Zinc-finger</keyword>
<evidence type="ECO:0000256" key="3">
    <source>
        <dbReference type="ARBA" id="ARBA00009730"/>
    </source>
</evidence>
<evidence type="ECO:0000256" key="7">
    <source>
        <dbReference type="ARBA" id="ARBA00023015"/>
    </source>
</evidence>
<protein>
    <recommendedName>
        <fullName evidence="10">Transcription elongation factor 1 homolog</fullName>
    </recommendedName>
</protein>
<proteinExistence type="inferred from homology"/>
<dbReference type="STRING" id="2880.D7FVV5"/>
<evidence type="ECO:0000256" key="8">
    <source>
        <dbReference type="ARBA" id="ARBA00023163"/>
    </source>
</evidence>
<gene>
    <name evidence="11" type="ORF">Esi_0003_0052</name>
</gene>
<keyword evidence="7 10" id="KW-0805">Transcription regulation</keyword>
<keyword evidence="4 10" id="KW-0479">Metal-binding</keyword>
<sequence>MGRRKKSTKKIVVKKNTTLDKVFKCPFCNHDKVVECTMNKKEKTARLLCRMCDVNYEMTINYLTEPIDVYTDWIDECEAVNAVDAAAEEHKDDEQFIDDQEIAEG</sequence>
<dbReference type="FunFam" id="2.20.25.190:FF:000001">
    <property type="entry name" value="Transcription elongation factor 1 homolog"/>
    <property type="match status" value="1"/>
</dbReference>
<dbReference type="Proteomes" id="UP000002630">
    <property type="component" value="Linkage Group LG02"/>
</dbReference>
<dbReference type="InterPro" id="IPR038567">
    <property type="entry name" value="T_Elf1_sf"/>
</dbReference>
<evidence type="ECO:0000256" key="1">
    <source>
        <dbReference type="ARBA" id="ARBA00003357"/>
    </source>
</evidence>
<evidence type="ECO:0000256" key="2">
    <source>
        <dbReference type="ARBA" id="ARBA00004123"/>
    </source>
</evidence>
<evidence type="ECO:0000256" key="10">
    <source>
        <dbReference type="RuleBase" id="RU364033"/>
    </source>
</evidence>
<evidence type="ECO:0000313" key="12">
    <source>
        <dbReference type="Proteomes" id="UP000002630"/>
    </source>
</evidence>
<dbReference type="GO" id="GO:0008023">
    <property type="term" value="C:transcription elongation factor complex"/>
    <property type="evidence" value="ECO:0007669"/>
    <property type="project" value="TreeGrafter"/>
</dbReference>
<evidence type="ECO:0000256" key="4">
    <source>
        <dbReference type="ARBA" id="ARBA00022723"/>
    </source>
</evidence>
<comment type="function">
    <text evidence="1 10">Transcription elongation factor implicated in the maintenance of proper chromatin structure in actively transcribed regions.</text>
</comment>
<dbReference type="SUPFAM" id="SSF57783">
    <property type="entry name" value="Zinc beta-ribbon"/>
    <property type="match status" value="1"/>
</dbReference>
<dbReference type="AlphaFoldDB" id="D7FVV5"/>
<evidence type="ECO:0000313" key="11">
    <source>
        <dbReference type="EMBL" id="CBJ25475.1"/>
    </source>
</evidence>
<dbReference type="GO" id="GO:0006368">
    <property type="term" value="P:transcription elongation by RNA polymerase II"/>
    <property type="evidence" value="ECO:0007669"/>
    <property type="project" value="TreeGrafter"/>
</dbReference>
<dbReference type="EMBL" id="FN648486">
    <property type="protein sequence ID" value="CBJ25475.1"/>
    <property type="molecule type" value="Genomic_DNA"/>
</dbReference>
<evidence type="ECO:0000256" key="6">
    <source>
        <dbReference type="ARBA" id="ARBA00022833"/>
    </source>
</evidence>
<dbReference type="PANTHER" id="PTHR20934">
    <property type="entry name" value="TRANSCRIPTION ELONGATION FACTOR 1 HOMOLOG"/>
    <property type="match status" value="1"/>
</dbReference>